<dbReference type="Proteomes" id="UP000030008">
    <property type="component" value="Unassembled WGS sequence"/>
</dbReference>
<evidence type="ECO:0000256" key="4">
    <source>
        <dbReference type="ARBA" id="ARBA00022475"/>
    </source>
</evidence>
<dbReference type="InterPro" id="IPR011642">
    <property type="entry name" value="Gate_dom"/>
</dbReference>
<evidence type="ECO:0000259" key="17">
    <source>
        <dbReference type="PROSITE" id="PS51711"/>
    </source>
</evidence>
<dbReference type="InterPro" id="IPR030389">
    <property type="entry name" value="G_FEOB_dom"/>
</dbReference>
<dbReference type="PRINTS" id="PR00326">
    <property type="entry name" value="GTP1OBG"/>
</dbReference>
<accession>A0A099I964</accession>
<evidence type="ECO:0000256" key="9">
    <source>
        <dbReference type="ARBA" id="ARBA00023004"/>
    </source>
</evidence>
<evidence type="ECO:0000256" key="7">
    <source>
        <dbReference type="ARBA" id="ARBA00022741"/>
    </source>
</evidence>
<feature type="transmembrane region" description="Helical" evidence="16">
    <location>
        <begin position="649"/>
        <end position="669"/>
    </location>
</feature>
<dbReference type="GO" id="GO:0015093">
    <property type="term" value="F:ferrous iron transmembrane transporter activity"/>
    <property type="evidence" value="ECO:0007669"/>
    <property type="project" value="UniProtKB-UniRule"/>
</dbReference>
<dbReference type="PROSITE" id="PS51711">
    <property type="entry name" value="G_FEOB"/>
    <property type="match status" value="1"/>
</dbReference>
<evidence type="ECO:0000313" key="18">
    <source>
        <dbReference type="EMBL" id="KGJ53383.1"/>
    </source>
</evidence>
<dbReference type="PANTHER" id="PTHR43185:SF1">
    <property type="entry name" value="FE(2+) TRANSPORTER FEOB"/>
    <property type="match status" value="1"/>
</dbReference>
<feature type="transmembrane region" description="Helical" evidence="16">
    <location>
        <begin position="449"/>
        <end position="470"/>
    </location>
</feature>
<evidence type="ECO:0000256" key="2">
    <source>
        <dbReference type="ARBA" id="ARBA00004651"/>
    </source>
</evidence>
<evidence type="ECO:0000256" key="1">
    <source>
        <dbReference type="ARBA" id="ARBA00003926"/>
    </source>
</evidence>
<gene>
    <name evidence="18" type="ORF">CIAN88_09425</name>
</gene>
<reference evidence="18 19" key="1">
    <citation type="submission" date="2014-08" db="EMBL/GenBank/DDBJ databases">
        <title>Clostridium innocuum, an unnegligible vancomycin-resistant pathogen causing extra-intestinal infections.</title>
        <authorList>
            <person name="Feng Y."/>
            <person name="Chiu C.-H."/>
        </authorList>
    </citation>
    <scope>NUCLEOTIDE SEQUENCE [LARGE SCALE GENOMIC DNA]</scope>
    <source>
        <strain evidence="18 19">AN88</strain>
    </source>
</reference>
<evidence type="ECO:0000313" key="19">
    <source>
        <dbReference type="Proteomes" id="UP000030008"/>
    </source>
</evidence>
<feature type="transmembrane region" description="Helical" evidence="16">
    <location>
        <begin position="339"/>
        <end position="363"/>
    </location>
</feature>
<dbReference type="InterPro" id="IPR050860">
    <property type="entry name" value="FeoB_GTPase"/>
</dbReference>
<comment type="subcellular location">
    <subcellularLocation>
        <location evidence="2 16">Cell membrane</location>
        <topology evidence="2 16">Multi-pass membrane protein</topology>
    </subcellularLocation>
</comment>
<dbReference type="Pfam" id="PF07670">
    <property type="entry name" value="Gate"/>
    <property type="match status" value="2"/>
</dbReference>
<keyword evidence="15" id="KW-0460">Magnesium</keyword>
<dbReference type="GO" id="GO:0005886">
    <property type="term" value="C:plasma membrane"/>
    <property type="evidence" value="ECO:0007669"/>
    <property type="project" value="UniProtKB-SubCell"/>
</dbReference>
<dbReference type="AlphaFoldDB" id="A0A099I964"/>
<feature type="binding site" evidence="15">
    <location>
        <position position="20"/>
    </location>
    <ligand>
        <name>Mg(2+)</name>
        <dbReference type="ChEBI" id="CHEBI:18420"/>
        <label>2</label>
    </ligand>
</feature>
<dbReference type="InterPro" id="IPR003373">
    <property type="entry name" value="Fe2_transport_prot-B"/>
</dbReference>
<feature type="domain" description="FeoB-type G" evidence="17">
    <location>
        <begin position="2"/>
        <end position="164"/>
    </location>
</feature>
<dbReference type="EMBL" id="JQIF01000040">
    <property type="protein sequence ID" value="KGJ53383.1"/>
    <property type="molecule type" value="Genomic_DNA"/>
</dbReference>
<evidence type="ECO:0000256" key="14">
    <source>
        <dbReference type="PIRSR" id="PIRSR603373-1"/>
    </source>
</evidence>
<feature type="binding site" evidence="14">
    <location>
        <begin position="115"/>
        <end position="118"/>
    </location>
    <ligand>
        <name>GTP</name>
        <dbReference type="ChEBI" id="CHEBI:37565"/>
        <label>1</label>
    </ligand>
</feature>
<keyword evidence="6 16" id="KW-0812">Transmembrane</keyword>
<evidence type="ECO:0000256" key="15">
    <source>
        <dbReference type="PIRSR" id="PIRSR603373-2"/>
    </source>
</evidence>
<feature type="transmembrane region" description="Helical" evidence="16">
    <location>
        <begin position="676"/>
        <end position="699"/>
    </location>
</feature>
<feature type="binding site" evidence="15">
    <location>
        <position position="23"/>
    </location>
    <ligand>
        <name>Mg(2+)</name>
        <dbReference type="ChEBI" id="CHEBI:18420"/>
        <label>2</label>
    </ligand>
</feature>
<dbReference type="InterPro" id="IPR027417">
    <property type="entry name" value="P-loop_NTPase"/>
</dbReference>
<evidence type="ECO:0000256" key="11">
    <source>
        <dbReference type="ARBA" id="ARBA00023134"/>
    </source>
</evidence>
<dbReference type="PANTHER" id="PTHR43185">
    <property type="entry name" value="FERROUS IRON TRANSPORT PROTEIN B"/>
    <property type="match status" value="1"/>
</dbReference>
<sequence>MNYHVAFVGNPNVGKSAWINALSNAEFKVGNWPGVTVEKKEANVCWGGDSYHIIDLPGTYSLTNNGNEESITAAYLQSQQVDLIVNVLDATNLQRNLMLTLFLRELQIPMLLIFNFMDEVKDYGIHIDTAALSRRLGMEILAYSAFDRRHYREVRQAIQRQVEQRTVFYHPLLNEEEDEIYTSLYTYIEQHVPSHAEADARLLHHLAMGCMREDVLVMKQLEAWHMDPAVLQKLCQDMNEENVRAGYCRAVESLMHNVVQDPKKRYAKSERIDAFVLHKWLGLPLFLVVFSFLLLFVFQASAPLNAYIDYLLQDVLARYVSFALQWAPSVVRQFLLQGILAGVGGVLVFVPLMALLYFVLSLLEESGYMARIAFLLDRLMNTFHLSGKSFVSLMLGFGCNVPAIYATRTLDNEQQKRLTALLVPFMSCGARLPVYVLFASAFFPDKAALMMLSIYGIGILLALVLALIASRFPIFHDDAMLVLELPPYRLPSLRVVLHKVREEVKSYVRKACGIVLWAMVILWGLTYFPGGSVEDSYLAQGAKLVQPIFAPLGFGDRWECVAALPGGIIAKETIVGFLDTVLQPAVHEEATAVNISEDIRDILYKGGTALKESATFFLHTDVAVKPQGDAQVSHIRALWTSRDAGIRSFSFMVYVLLSIPCIMTLQAVYHEYGKKLLFLTLTVMLLVPYLVSLFIFQFFSLFL</sequence>
<keyword evidence="5 16" id="KW-0410">Iron transport</keyword>
<dbReference type="RefSeq" id="WP_044905153.1">
    <property type="nucleotide sequence ID" value="NZ_JQIF01000040.1"/>
</dbReference>
<keyword evidence="11 14" id="KW-0342">GTP-binding</keyword>
<evidence type="ECO:0000256" key="16">
    <source>
        <dbReference type="RuleBase" id="RU362098"/>
    </source>
</evidence>
<feature type="transmembrane region" description="Helical" evidence="16">
    <location>
        <begin position="418"/>
        <end position="443"/>
    </location>
</feature>
<evidence type="ECO:0000256" key="8">
    <source>
        <dbReference type="ARBA" id="ARBA00022989"/>
    </source>
</evidence>
<feature type="binding site" evidence="14">
    <location>
        <begin position="9"/>
        <end position="16"/>
    </location>
    <ligand>
        <name>GTP</name>
        <dbReference type="ChEBI" id="CHEBI:37565"/>
        <label>1</label>
    </ligand>
</feature>
<organism evidence="18 19">
    <name type="scientific">Clostridium innocuum</name>
    <dbReference type="NCBI Taxonomy" id="1522"/>
    <lineage>
        <taxon>Bacteria</taxon>
        <taxon>Bacillati</taxon>
        <taxon>Bacillota</taxon>
        <taxon>Clostridia</taxon>
        <taxon>Eubacteriales</taxon>
        <taxon>Clostridiaceae</taxon>
        <taxon>Clostridium</taxon>
    </lineage>
</organism>
<feature type="binding site" evidence="14">
    <location>
        <begin position="34"/>
        <end position="38"/>
    </location>
    <ligand>
        <name>GTP</name>
        <dbReference type="ChEBI" id="CHEBI:37565"/>
        <label>1</label>
    </ligand>
</feature>
<keyword evidence="12 16" id="KW-0472">Membrane</keyword>
<evidence type="ECO:0000256" key="10">
    <source>
        <dbReference type="ARBA" id="ARBA00023065"/>
    </source>
</evidence>
<dbReference type="GO" id="GO:0046872">
    <property type="term" value="F:metal ion binding"/>
    <property type="evidence" value="ECO:0007669"/>
    <property type="project" value="UniProtKB-KW"/>
</dbReference>
<dbReference type="CDD" id="cd01879">
    <property type="entry name" value="FeoB"/>
    <property type="match status" value="1"/>
</dbReference>
<evidence type="ECO:0000256" key="13">
    <source>
        <dbReference type="NCBIfam" id="TIGR00437"/>
    </source>
</evidence>
<feature type="transmembrane region" description="Helical" evidence="16">
    <location>
        <begin position="507"/>
        <end position="528"/>
    </location>
</feature>
<keyword evidence="3 16" id="KW-0813">Transport</keyword>
<feature type="binding site" evidence="15">
    <location>
        <position position="21"/>
    </location>
    <ligand>
        <name>Mg(2+)</name>
        <dbReference type="ChEBI" id="CHEBI:18420"/>
        <label>2</label>
    </ligand>
</feature>
<dbReference type="InterPro" id="IPR011640">
    <property type="entry name" value="Fe2_transport_prot_B_C"/>
</dbReference>
<dbReference type="Gene3D" id="3.40.50.300">
    <property type="entry name" value="P-loop containing nucleotide triphosphate hydrolases"/>
    <property type="match status" value="1"/>
</dbReference>
<dbReference type="InterPro" id="IPR006073">
    <property type="entry name" value="GTP-bd"/>
</dbReference>
<feature type="binding site" evidence="14">
    <location>
        <begin position="55"/>
        <end position="58"/>
    </location>
    <ligand>
        <name>GTP</name>
        <dbReference type="ChEBI" id="CHEBI:37565"/>
        <label>1</label>
    </ligand>
</feature>
<evidence type="ECO:0000256" key="12">
    <source>
        <dbReference type="ARBA" id="ARBA00023136"/>
    </source>
</evidence>
<name>A0A099I964_CLOIN</name>
<keyword evidence="15" id="KW-0479">Metal-binding</keyword>
<protein>
    <recommendedName>
        <fullName evidence="13 16">Ferrous iron transport protein B</fullName>
    </recommendedName>
</protein>
<dbReference type="Pfam" id="PF02421">
    <property type="entry name" value="FeoB_N"/>
    <property type="match status" value="1"/>
</dbReference>
<keyword evidence="10" id="KW-0406">Ion transport</keyword>
<feature type="transmembrane region" description="Helical" evidence="16">
    <location>
        <begin position="280"/>
        <end position="298"/>
    </location>
</feature>
<dbReference type="GO" id="GO:0005525">
    <property type="term" value="F:GTP binding"/>
    <property type="evidence" value="ECO:0007669"/>
    <property type="project" value="UniProtKB-KW"/>
</dbReference>
<feature type="transmembrane region" description="Helical" evidence="16">
    <location>
        <begin position="383"/>
        <end position="406"/>
    </location>
</feature>
<dbReference type="Pfam" id="PF07664">
    <property type="entry name" value="FeoB_C"/>
    <property type="match status" value="1"/>
</dbReference>
<keyword evidence="4" id="KW-1003">Cell membrane</keyword>
<evidence type="ECO:0000256" key="5">
    <source>
        <dbReference type="ARBA" id="ARBA00022496"/>
    </source>
</evidence>
<comment type="similarity">
    <text evidence="16">Belongs to the TRAFAC class TrmE-Era-EngA-EngB-Septin-like GTPase superfamily. FeoB GTPase (TC 9.A.8) family.</text>
</comment>
<proteinExistence type="inferred from homology"/>
<dbReference type="NCBIfam" id="TIGR00437">
    <property type="entry name" value="feoB"/>
    <property type="match status" value="1"/>
</dbReference>
<keyword evidence="8 16" id="KW-1133">Transmembrane helix</keyword>
<keyword evidence="7 14" id="KW-0547">Nucleotide-binding</keyword>
<comment type="caution">
    <text evidence="18">The sequence shown here is derived from an EMBL/GenBank/DDBJ whole genome shotgun (WGS) entry which is preliminary data.</text>
</comment>
<keyword evidence="9 16" id="KW-0408">Iron</keyword>
<dbReference type="SUPFAM" id="SSF52540">
    <property type="entry name" value="P-loop containing nucleoside triphosphate hydrolases"/>
    <property type="match status" value="1"/>
</dbReference>
<evidence type="ECO:0000256" key="3">
    <source>
        <dbReference type="ARBA" id="ARBA00022448"/>
    </source>
</evidence>
<evidence type="ECO:0000256" key="6">
    <source>
        <dbReference type="ARBA" id="ARBA00022692"/>
    </source>
</evidence>
<comment type="function">
    <text evidence="1 16">Probable transporter of a GTP-driven Fe(2+) uptake system.</text>
</comment>